<keyword evidence="6" id="KW-1185">Reference proteome</keyword>
<feature type="domain" description="Methyltransferase type 11" evidence="4">
    <location>
        <begin position="70"/>
        <end position="159"/>
    </location>
</feature>
<feature type="region of interest" description="Disordered" evidence="3">
    <location>
        <begin position="813"/>
        <end position="832"/>
    </location>
</feature>
<evidence type="ECO:0000256" key="2">
    <source>
        <dbReference type="ARBA" id="ARBA00022679"/>
    </source>
</evidence>
<accession>A0AAD8ELG4</accession>
<dbReference type="GO" id="GO:0008757">
    <property type="term" value="F:S-adenosylmethionine-dependent methyltransferase activity"/>
    <property type="evidence" value="ECO:0007669"/>
    <property type="project" value="InterPro"/>
</dbReference>
<dbReference type="FunFam" id="3.40.50.150:FF:000195">
    <property type="entry name" value="Methyltransferase domain containing protein"/>
    <property type="match status" value="1"/>
</dbReference>
<feature type="compositionally biased region" description="Polar residues" evidence="3">
    <location>
        <begin position="619"/>
        <end position="630"/>
    </location>
</feature>
<dbReference type="CDD" id="cd02440">
    <property type="entry name" value="AdoMet_MTases"/>
    <property type="match status" value="1"/>
</dbReference>
<dbReference type="Proteomes" id="UP001233999">
    <property type="component" value="Unassembled WGS sequence"/>
</dbReference>
<sequence length="1290" mass="141285">DEWVTGRMSGAEEREARSVALEKAYVHEVYEQISGTQFPPGASADSQRGRAWPKVKQFLSELEPGSLVCDVGCGNGKYLSVNPSVFKVGADRCSSLADIAREKEHEVLVCDNLSLPFRDESFDAVLSVAVVHHFATTERRVGALRELARVLRIGGRLIISVWAMEQRHRKFESQDVLVPWHRPQHLSTPSLELTSTTTTTSEEDGPPPYHAYTQTSDSDSCRSARSQSSSSLSSPNETCYSFVRRALQKLAGGKRGGSGHRPWFLDSWSSCTKEPPPPHRYDPEGCEDGEGDGEDIQDLPIELRRLEEDQHEPPQRRQTFACTRRATPHEVILNHKSKSLSDILTVGQRAMVRSRSSVPSLGVNSDHTASSTPAATVPAANSKPKLVKQKKSLCEEEMEEEGDEPTDMRDLVKALPEFKVSGHGGARRYGNVFKQSSMNEELMSTERLREKERVRQNIQKQASLNEELIYRRHRTLDSLRDTFFSTSTAKRFQLLKNGLTNKLKSSTTGIEKVAGTSFKNGFVRILQGWKGEASPGARPSPSDAAPPCTPPPDSKKLSNNFSGVGDDNNKRELGRSGSERRHSREDGSDSSKDSSLQSDTSVDSEDSFASVIFVPKAEIQQQPETSTSPATTQMSSPPKSPQPTSPKVKQQPTSPKMKQPTSPQVKLSPPALATVPTLKTPLVEDPPLEEEEEEEQQQEGSERNDAPSEEVESPAAESKQKYQGSMSTVRQLSVLIYNLCFVTTDGGAAARSAFPLVRRSSAMVLGRPEPLARPLPRLLSLELFNPETDDMDSDSSGVSSPDSVSSVISVLTEEPLQQDTQVPSASTSTSPKAPEIVTERLFLEVQEAVEEETRSSESLTSEPTPRVSPSSLSLLEAAADVASSLEDAVDAVIQSSPRARRPDGKLYSDWGLHKSSTTSTSPEETWDENCRQHLADFAEKLSEKLLEEIDQYRMQTSQQLTKPRNVHNKILAGLEHLDDPYLSRLSEELEDLTKLSEELQERNSYIASINNNSSGQPPPPLVIQDTFLSPNTNLKELNSNIVSEQVEVTPEVDANLVISSESADDLSCASDVALVSSRQTNSQEEQMLEDIAQETIEEEEEEEETQKEHESAAEENVSVIVPTVKESSAPSDCEQGPLPRSIAGSVISLRPGYSMESSDAGDVSEQTGTSGSDCSRRDTNSAGKTASTASLGPNSMESSDAGTGSGSDCSRDLRQKAATQEPPEALTKTESCASSLSGSTSQESLPSDNGGGAITFHRYYHVFREGELDQLIERYVENLHIISSYYDHAN</sequence>
<feature type="compositionally biased region" description="Acidic residues" evidence="3">
    <location>
        <begin position="395"/>
        <end position="405"/>
    </location>
</feature>
<feature type="compositionally biased region" description="Low complexity" evidence="3">
    <location>
        <begin position="216"/>
        <end position="234"/>
    </location>
</feature>
<feature type="compositionally biased region" description="Low complexity" evidence="3">
    <location>
        <begin position="823"/>
        <end position="832"/>
    </location>
</feature>
<feature type="non-terminal residue" evidence="5">
    <location>
        <position position="1290"/>
    </location>
</feature>
<keyword evidence="1" id="KW-0489">Methyltransferase</keyword>
<dbReference type="Gene3D" id="3.40.50.150">
    <property type="entry name" value="Vaccinia Virus protein VP39"/>
    <property type="match status" value="1"/>
</dbReference>
<dbReference type="GO" id="GO:0106335">
    <property type="term" value="F:tRNA (5-carboxymethyluridine(34)-5-O)-methyltransferase activity"/>
    <property type="evidence" value="ECO:0007669"/>
    <property type="project" value="TreeGrafter"/>
</dbReference>
<feature type="region of interest" description="Disordered" evidence="3">
    <location>
        <begin position="1096"/>
        <end position="1251"/>
    </location>
</feature>
<feature type="compositionally biased region" description="Low complexity" evidence="3">
    <location>
        <begin position="1234"/>
        <end position="1247"/>
    </location>
</feature>
<reference evidence="5" key="2">
    <citation type="submission" date="2023-05" db="EMBL/GenBank/DDBJ databases">
        <authorList>
            <person name="Fouks B."/>
        </authorList>
    </citation>
    <scope>NUCLEOTIDE SEQUENCE</scope>
    <source>
        <strain evidence="5">Stay&amp;Tobe</strain>
        <tissue evidence="5">Testes</tissue>
    </source>
</reference>
<dbReference type="PANTHER" id="PTHR13069">
    <property type="entry name" value="ALKYLATED DNA REPAIR PROTEIN ALKB HOMOLOG 8"/>
    <property type="match status" value="1"/>
</dbReference>
<feature type="compositionally biased region" description="Polar residues" evidence="3">
    <location>
        <begin position="1164"/>
        <end position="1173"/>
    </location>
</feature>
<dbReference type="InterPro" id="IPR013216">
    <property type="entry name" value="Methyltransf_11"/>
</dbReference>
<feature type="compositionally biased region" description="Low complexity" evidence="3">
    <location>
        <begin position="856"/>
        <end position="870"/>
    </location>
</feature>
<dbReference type="InterPro" id="IPR051422">
    <property type="entry name" value="AlkB_tRNA_MeTrf/Diox"/>
</dbReference>
<organism evidence="5 6">
    <name type="scientific">Diploptera punctata</name>
    <name type="common">Pacific beetle cockroach</name>
    <dbReference type="NCBI Taxonomy" id="6984"/>
    <lineage>
        <taxon>Eukaryota</taxon>
        <taxon>Metazoa</taxon>
        <taxon>Ecdysozoa</taxon>
        <taxon>Arthropoda</taxon>
        <taxon>Hexapoda</taxon>
        <taxon>Insecta</taxon>
        <taxon>Pterygota</taxon>
        <taxon>Neoptera</taxon>
        <taxon>Polyneoptera</taxon>
        <taxon>Dictyoptera</taxon>
        <taxon>Blattodea</taxon>
        <taxon>Blaberoidea</taxon>
        <taxon>Blaberidae</taxon>
        <taxon>Diplopterinae</taxon>
        <taxon>Diploptera</taxon>
    </lineage>
</organism>
<protein>
    <recommendedName>
        <fullName evidence="4">Methyltransferase type 11 domain-containing protein</fullName>
    </recommendedName>
</protein>
<feature type="compositionally biased region" description="Polar residues" evidence="3">
    <location>
        <begin position="654"/>
        <end position="665"/>
    </location>
</feature>
<evidence type="ECO:0000313" key="5">
    <source>
        <dbReference type="EMBL" id="KAJ9595030.1"/>
    </source>
</evidence>
<evidence type="ECO:0000259" key="4">
    <source>
        <dbReference type="Pfam" id="PF08241"/>
    </source>
</evidence>
<comment type="caution">
    <text evidence="5">The sequence shown here is derived from an EMBL/GenBank/DDBJ whole genome shotgun (WGS) entry which is preliminary data.</text>
</comment>
<dbReference type="EMBL" id="JASPKZ010002699">
    <property type="protein sequence ID" value="KAJ9595030.1"/>
    <property type="molecule type" value="Genomic_DNA"/>
</dbReference>
<keyword evidence="2" id="KW-0808">Transferase</keyword>
<feature type="compositionally biased region" description="Acidic residues" evidence="3">
    <location>
        <begin position="686"/>
        <end position="697"/>
    </location>
</feature>
<dbReference type="SUPFAM" id="SSF53335">
    <property type="entry name" value="S-adenosyl-L-methionine-dependent methyltransferases"/>
    <property type="match status" value="1"/>
</dbReference>
<feature type="region of interest" description="Disordered" evidence="3">
    <location>
        <begin position="786"/>
        <end position="806"/>
    </location>
</feature>
<dbReference type="GO" id="GO:0002098">
    <property type="term" value="P:tRNA wobble uridine modification"/>
    <property type="evidence" value="ECO:0007669"/>
    <property type="project" value="TreeGrafter"/>
</dbReference>
<dbReference type="PANTHER" id="PTHR13069:SF37">
    <property type="entry name" value="FIRE DANCER"/>
    <property type="match status" value="1"/>
</dbReference>
<dbReference type="InterPro" id="IPR029063">
    <property type="entry name" value="SAM-dependent_MTases_sf"/>
</dbReference>
<dbReference type="Pfam" id="PF08241">
    <property type="entry name" value="Methyltransf_11"/>
    <property type="match status" value="1"/>
</dbReference>
<feature type="compositionally biased region" description="Acidic residues" evidence="3">
    <location>
        <begin position="1096"/>
        <end position="1105"/>
    </location>
</feature>
<reference evidence="5" key="1">
    <citation type="journal article" date="2023" name="IScience">
        <title>Live-bearing cockroach genome reveals convergent evolutionary mechanisms linked to viviparity in insects and beyond.</title>
        <authorList>
            <person name="Fouks B."/>
            <person name="Harrison M.C."/>
            <person name="Mikhailova A.A."/>
            <person name="Marchal E."/>
            <person name="English S."/>
            <person name="Carruthers M."/>
            <person name="Jennings E.C."/>
            <person name="Chiamaka E.L."/>
            <person name="Frigard R.A."/>
            <person name="Pippel M."/>
            <person name="Attardo G.M."/>
            <person name="Benoit J.B."/>
            <person name="Bornberg-Bauer E."/>
            <person name="Tobe S.S."/>
        </authorList>
    </citation>
    <scope>NUCLEOTIDE SEQUENCE</scope>
    <source>
        <strain evidence="5">Stay&amp;Tobe</strain>
    </source>
</reference>
<feature type="region of interest" description="Disordered" evidence="3">
    <location>
        <begin position="187"/>
        <end position="236"/>
    </location>
</feature>
<feature type="compositionally biased region" description="Low complexity" evidence="3">
    <location>
        <begin position="368"/>
        <end position="380"/>
    </location>
</feature>
<evidence type="ECO:0000256" key="3">
    <source>
        <dbReference type="SAM" id="MobiDB-lite"/>
    </source>
</evidence>
<feature type="region of interest" description="Disordered" evidence="3">
    <location>
        <begin position="848"/>
        <end position="870"/>
    </location>
</feature>
<evidence type="ECO:0000256" key="1">
    <source>
        <dbReference type="ARBA" id="ARBA00022603"/>
    </source>
</evidence>
<feature type="compositionally biased region" description="Polar residues" evidence="3">
    <location>
        <begin position="357"/>
        <end position="367"/>
    </location>
</feature>
<gene>
    <name evidence="5" type="ORF">L9F63_013696</name>
</gene>
<dbReference type="GO" id="GO:0005634">
    <property type="term" value="C:nucleus"/>
    <property type="evidence" value="ECO:0007669"/>
    <property type="project" value="TreeGrafter"/>
</dbReference>
<proteinExistence type="predicted"/>
<dbReference type="GO" id="GO:0005737">
    <property type="term" value="C:cytoplasm"/>
    <property type="evidence" value="ECO:0007669"/>
    <property type="project" value="TreeGrafter"/>
</dbReference>
<feature type="compositionally biased region" description="Low complexity" evidence="3">
    <location>
        <begin position="187"/>
        <end position="200"/>
    </location>
</feature>
<feature type="compositionally biased region" description="Low complexity" evidence="3">
    <location>
        <begin position="794"/>
        <end position="806"/>
    </location>
</feature>
<evidence type="ECO:0000313" key="6">
    <source>
        <dbReference type="Proteomes" id="UP001233999"/>
    </source>
</evidence>
<name>A0AAD8ELG4_DIPPU</name>
<feature type="region of interest" description="Disordered" evidence="3">
    <location>
        <begin position="357"/>
        <end position="407"/>
    </location>
</feature>
<feature type="compositionally biased region" description="Polar residues" evidence="3">
    <location>
        <begin position="1180"/>
        <end position="1208"/>
    </location>
</feature>
<feature type="region of interest" description="Disordered" evidence="3">
    <location>
        <begin position="531"/>
        <end position="724"/>
    </location>
</feature>
<feature type="compositionally biased region" description="Basic and acidic residues" evidence="3">
    <location>
        <begin position="567"/>
        <end position="592"/>
    </location>
</feature>
<feature type="non-terminal residue" evidence="5">
    <location>
        <position position="1"/>
    </location>
</feature>
<dbReference type="GO" id="GO:0030488">
    <property type="term" value="P:tRNA methylation"/>
    <property type="evidence" value="ECO:0007669"/>
    <property type="project" value="TreeGrafter"/>
</dbReference>
<dbReference type="GO" id="GO:0000049">
    <property type="term" value="F:tRNA binding"/>
    <property type="evidence" value="ECO:0007669"/>
    <property type="project" value="TreeGrafter"/>
</dbReference>